<proteinExistence type="predicted"/>
<feature type="signal peptide" evidence="1">
    <location>
        <begin position="1"/>
        <end position="21"/>
    </location>
</feature>
<evidence type="ECO:0000313" key="2">
    <source>
        <dbReference type="EMBL" id="KAJ5087774.1"/>
    </source>
</evidence>
<evidence type="ECO:0008006" key="4">
    <source>
        <dbReference type="Google" id="ProtNLM"/>
    </source>
</evidence>
<reference evidence="2" key="1">
    <citation type="submission" date="2022-11" db="EMBL/GenBank/DDBJ databases">
        <authorList>
            <person name="Petersen C."/>
        </authorList>
    </citation>
    <scope>NUCLEOTIDE SEQUENCE</scope>
    <source>
        <strain evidence="2">IBT 30069</strain>
    </source>
</reference>
<comment type="caution">
    <text evidence="2">The sequence shown here is derived from an EMBL/GenBank/DDBJ whole genome shotgun (WGS) entry which is preliminary data.</text>
</comment>
<gene>
    <name evidence="2" type="ORF">N7456_011390</name>
</gene>
<evidence type="ECO:0000313" key="3">
    <source>
        <dbReference type="Proteomes" id="UP001149165"/>
    </source>
</evidence>
<dbReference type="Gene3D" id="3.40.50.2000">
    <property type="entry name" value="Glycogen Phosphorylase B"/>
    <property type="match status" value="1"/>
</dbReference>
<evidence type="ECO:0000256" key="1">
    <source>
        <dbReference type="SAM" id="SignalP"/>
    </source>
</evidence>
<accession>A0A9W9ETT1</accession>
<name>A0A9W9ETT1_9EURO</name>
<reference evidence="2" key="2">
    <citation type="journal article" date="2023" name="IMA Fungus">
        <title>Comparative genomic study of the Penicillium genus elucidates a diverse pangenome and 15 lateral gene transfer events.</title>
        <authorList>
            <person name="Petersen C."/>
            <person name="Sorensen T."/>
            <person name="Nielsen M.R."/>
            <person name="Sondergaard T.E."/>
            <person name="Sorensen J.L."/>
            <person name="Fitzpatrick D.A."/>
            <person name="Frisvad J.C."/>
            <person name="Nielsen K.L."/>
        </authorList>
    </citation>
    <scope>NUCLEOTIDE SEQUENCE</scope>
    <source>
        <strain evidence="2">IBT 30069</strain>
    </source>
</reference>
<dbReference type="AlphaFoldDB" id="A0A9W9ETT1"/>
<dbReference type="Proteomes" id="UP001149165">
    <property type="component" value="Unassembled WGS sequence"/>
</dbReference>
<feature type="chain" id="PRO_5040864671" description="UDP-glucuronosyl/UDP-glucosyltransferase" evidence="1">
    <location>
        <begin position="22"/>
        <end position="563"/>
    </location>
</feature>
<dbReference type="EMBL" id="JAPQKH010000007">
    <property type="protein sequence ID" value="KAJ5087774.1"/>
    <property type="molecule type" value="Genomic_DNA"/>
</dbReference>
<dbReference type="SUPFAM" id="SSF53756">
    <property type="entry name" value="UDP-Glycosyltransferase/glycogen phosphorylase"/>
    <property type="match status" value="1"/>
</dbReference>
<protein>
    <recommendedName>
        <fullName evidence="4">UDP-glucuronosyl/UDP-glucosyltransferase</fullName>
    </recommendedName>
</protein>
<keyword evidence="3" id="KW-1185">Reference proteome</keyword>
<dbReference type="OrthoDB" id="5835829at2759"/>
<sequence length="563" mass="63135">MSHRATIFAILAALLASSVYLWPSTKPGVHTPPTVSGRNNTVLYLTDSNSDLIQSHIASAFALLESRPDIQIYWGSFGTPAIEPRLRNISADAQAKNPDVKAVVFHEFGAQSMTEVLSENYGLYDYITEYGLAGYDKMLPILEDMLMPWDSKEYLALFQETVKLIEDVDPALIILDNLPRVFVDAARNTNRRFAVLSANSLSDILAHCQPWKSMFWKYPAFMSGHEFPVPAHSIFPNIWMQIKLIATTTASSKLNTAKSKLKTMGINDPLDLHMQWDDIPLISGDLPEASLPLSYYPANLTICGPMTLDPVPVEELNPELVELLDSAPSTMLVYFGDAFTFDKERTRKMSEAIWDLLRETDVQILWQYAKEGEFSNMWHSSLLKPYVEDGRIRIQNRLDDPISLVDSGKIDVWVHHGTDEYYRQAVRAGVRQVIVPLWFDQYNVARLAEHVGVGVWPGKDTAQVWDDATLFDGFLEVMQRPGAEVMQRRASDLKNVVARYSGRYCAAEQIAWRAVATSSSPDDPEMVVCNPSTPGVEDWTQGGSDGEQLDASCAVFSTMDYAK</sequence>
<keyword evidence="1" id="KW-0732">Signal</keyword>
<organism evidence="2 3">
    <name type="scientific">Penicillium angulare</name>
    <dbReference type="NCBI Taxonomy" id="116970"/>
    <lineage>
        <taxon>Eukaryota</taxon>
        <taxon>Fungi</taxon>
        <taxon>Dikarya</taxon>
        <taxon>Ascomycota</taxon>
        <taxon>Pezizomycotina</taxon>
        <taxon>Eurotiomycetes</taxon>
        <taxon>Eurotiomycetidae</taxon>
        <taxon>Eurotiales</taxon>
        <taxon>Aspergillaceae</taxon>
        <taxon>Penicillium</taxon>
    </lineage>
</organism>